<reference evidence="6" key="2">
    <citation type="journal article" date="2021" name="Microbiome">
        <title>Successional dynamics and alternative stable states in a saline activated sludge microbial community over 9 years.</title>
        <authorList>
            <person name="Wang Y."/>
            <person name="Ye J."/>
            <person name="Ju F."/>
            <person name="Liu L."/>
            <person name="Boyd J.A."/>
            <person name="Deng Y."/>
            <person name="Parks D.H."/>
            <person name="Jiang X."/>
            <person name="Yin X."/>
            <person name="Woodcroft B.J."/>
            <person name="Tyson G.W."/>
            <person name="Hugenholtz P."/>
            <person name="Polz M.F."/>
            <person name="Zhang T."/>
        </authorList>
    </citation>
    <scope>NUCLEOTIDE SEQUENCE</scope>
    <source>
        <strain evidence="6">HKST-UBA12</strain>
    </source>
</reference>
<evidence type="ECO:0000313" key="7">
    <source>
        <dbReference type="Proteomes" id="UP000760819"/>
    </source>
</evidence>
<protein>
    <recommendedName>
        <fullName evidence="2">DNA ligase (ATP)</fullName>
        <ecNumber evidence="2">6.5.1.1</ecNumber>
    </recommendedName>
</protein>
<dbReference type="GO" id="GO:0006273">
    <property type="term" value="P:lagging strand elongation"/>
    <property type="evidence" value="ECO:0007669"/>
    <property type="project" value="TreeGrafter"/>
</dbReference>
<feature type="non-terminal residue" evidence="6">
    <location>
        <position position="1"/>
    </location>
</feature>
<evidence type="ECO:0000256" key="3">
    <source>
        <dbReference type="ARBA" id="ARBA00022598"/>
    </source>
</evidence>
<feature type="domain" description="ATP-dependent DNA ligase family profile" evidence="5">
    <location>
        <begin position="1"/>
        <end position="100"/>
    </location>
</feature>
<dbReference type="Gene3D" id="3.30.470.30">
    <property type="entry name" value="DNA ligase/mRNA capping enzyme"/>
    <property type="match status" value="1"/>
</dbReference>
<keyword evidence="3 6" id="KW-0436">Ligase</keyword>
<sequence length="246" mass="27551">QEPVELRVQKLRDILAGDTQKTIELLETVEMHDAENLDKYFREKIGAGLEGVIVKKLGTTYDPGTRNFDWIKFKANSQAEMVDTVDTVVLGYFRGRGVRAKFGIGALLVGVYNDADGKFYTTAKIGTGMKDEDLQRIKQELASLELDKQPENVVVNKILEPDVWVRPEIVAVIDADEITRSPGHTVAIDLLANFETDTHGRGLSLRFPRLKIWNRPDKSAPTTTSPAELVHMFELRRQGASEITAE</sequence>
<dbReference type="Proteomes" id="UP000760819">
    <property type="component" value="Unassembled WGS sequence"/>
</dbReference>
<evidence type="ECO:0000259" key="5">
    <source>
        <dbReference type="PROSITE" id="PS50160"/>
    </source>
</evidence>
<dbReference type="GO" id="GO:0006310">
    <property type="term" value="P:DNA recombination"/>
    <property type="evidence" value="ECO:0007669"/>
    <property type="project" value="InterPro"/>
</dbReference>
<dbReference type="GO" id="GO:0005524">
    <property type="term" value="F:ATP binding"/>
    <property type="evidence" value="ECO:0007669"/>
    <property type="project" value="InterPro"/>
</dbReference>
<proteinExistence type="inferred from homology"/>
<dbReference type="EMBL" id="JAGQLI010000181">
    <property type="protein sequence ID" value="MCA9379432.1"/>
    <property type="molecule type" value="Genomic_DNA"/>
</dbReference>
<dbReference type="GO" id="GO:0003910">
    <property type="term" value="F:DNA ligase (ATP) activity"/>
    <property type="evidence" value="ECO:0007669"/>
    <property type="project" value="UniProtKB-EC"/>
</dbReference>
<evidence type="ECO:0000256" key="4">
    <source>
        <dbReference type="ARBA" id="ARBA00034003"/>
    </source>
</evidence>
<accession>A0A955I6C0</accession>
<dbReference type="AlphaFoldDB" id="A0A955I6C0"/>
<organism evidence="6 7">
    <name type="scientific">Candidatus Dojkabacteria bacterium</name>
    <dbReference type="NCBI Taxonomy" id="2099670"/>
    <lineage>
        <taxon>Bacteria</taxon>
        <taxon>Candidatus Dojkabacteria</taxon>
    </lineage>
</organism>
<dbReference type="InterPro" id="IPR012309">
    <property type="entry name" value="DNA_ligase_ATP-dep_C"/>
</dbReference>
<evidence type="ECO:0000256" key="2">
    <source>
        <dbReference type="ARBA" id="ARBA00012727"/>
    </source>
</evidence>
<dbReference type="InterPro" id="IPR012340">
    <property type="entry name" value="NA-bd_OB-fold"/>
</dbReference>
<dbReference type="InterPro" id="IPR050191">
    <property type="entry name" value="ATP-dep_DNA_ligase"/>
</dbReference>
<dbReference type="PANTHER" id="PTHR45674:SF4">
    <property type="entry name" value="DNA LIGASE 1"/>
    <property type="match status" value="1"/>
</dbReference>
<comment type="caution">
    <text evidence="6">The sequence shown here is derived from an EMBL/GenBank/DDBJ whole genome shotgun (WGS) entry which is preliminary data.</text>
</comment>
<dbReference type="PROSITE" id="PS50160">
    <property type="entry name" value="DNA_LIGASE_A3"/>
    <property type="match status" value="1"/>
</dbReference>
<dbReference type="Pfam" id="PF01068">
    <property type="entry name" value="DNA_ligase_A_M"/>
    <property type="match status" value="1"/>
</dbReference>
<dbReference type="EC" id="6.5.1.1" evidence="2"/>
<dbReference type="PANTHER" id="PTHR45674">
    <property type="entry name" value="DNA LIGASE 1/3 FAMILY MEMBER"/>
    <property type="match status" value="1"/>
</dbReference>
<evidence type="ECO:0000313" key="6">
    <source>
        <dbReference type="EMBL" id="MCA9379432.1"/>
    </source>
</evidence>
<comment type="catalytic activity">
    <reaction evidence="4">
        <text>ATP + (deoxyribonucleotide)n-3'-hydroxyl + 5'-phospho-(deoxyribonucleotide)m = (deoxyribonucleotide)n+m + AMP + diphosphate.</text>
        <dbReference type="EC" id="6.5.1.1"/>
    </reaction>
</comment>
<dbReference type="SUPFAM" id="SSF56091">
    <property type="entry name" value="DNA ligase/mRNA capping enzyme, catalytic domain"/>
    <property type="match status" value="1"/>
</dbReference>
<dbReference type="Gene3D" id="2.40.50.140">
    <property type="entry name" value="Nucleic acid-binding proteins"/>
    <property type="match status" value="1"/>
</dbReference>
<dbReference type="Pfam" id="PF04679">
    <property type="entry name" value="DNA_ligase_A_C"/>
    <property type="match status" value="1"/>
</dbReference>
<reference evidence="6" key="1">
    <citation type="submission" date="2020-04" db="EMBL/GenBank/DDBJ databases">
        <authorList>
            <person name="Zhang T."/>
        </authorList>
    </citation>
    <scope>NUCLEOTIDE SEQUENCE</scope>
    <source>
        <strain evidence="6">HKST-UBA12</strain>
    </source>
</reference>
<dbReference type="GO" id="GO:0006281">
    <property type="term" value="P:DNA repair"/>
    <property type="evidence" value="ECO:0007669"/>
    <property type="project" value="InterPro"/>
</dbReference>
<evidence type="ECO:0000256" key="1">
    <source>
        <dbReference type="ARBA" id="ARBA00007572"/>
    </source>
</evidence>
<dbReference type="InterPro" id="IPR012310">
    <property type="entry name" value="DNA_ligase_ATP-dep_cent"/>
</dbReference>
<dbReference type="SUPFAM" id="SSF50249">
    <property type="entry name" value="Nucleic acid-binding proteins"/>
    <property type="match status" value="1"/>
</dbReference>
<gene>
    <name evidence="6" type="ORF">KC640_03305</name>
</gene>
<comment type="similarity">
    <text evidence="1">Belongs to the ATP-dependent DNA ligase family.</text>
</comment>
<name>A0A955I6C0_9BACT</name>